<feature type="repeat" description="ANK" evidence="3">
    <location>
        <begin position="48"/>
        <end position="60"/>
    </location>
</feature>
<dbReference type="AlphaFoldDB" id="A0A3A4NLW0"/>
<feature type="non-terminal residue" evidence="4">
    <location>
        <position position="60"/>
    </location>
</feature>
<dbReference type="Proteomes" id="UP000265882">
    <property type="component" value="Unassembled WGS sequence"/>
</dbReference>
<sequence>MPPINDLFRKGKPSKQDQALLDAAKNGDAEAVKRLVQQGANVNIKDGNGRTPLHLAIKKG</sequence>
<organism evidence="4 5">
    <name type="scientific">Abyssobacteria bacterium (strain SURF_5)</name>
    <dbReference type="NCBI Taxonomy" id="2093360"/>
    <lineage>
        <taxon>Bacteria</taxon>
        <taxon>Pseudomonadati</taxon>
        <taxon>Candidatus Hydrogenedentota</taxon>
        <taxon>Candidatus Abyssobacteria</taxon>
    </lineage>
</organism>
<evidence type="ECO:0000256" key="3">
    <source>
        <dbReference type="PROSITE-ProRule" id="PRU00023"/>
    </source>
</evidence>
<dbReference type="InterPro" id="IPR002110">
    <property type="entry name" value="Ankyrin_rpt"/>
</dbReference>
<proteinExistence type="predicted"/>
<feature type="repeat" description="ANK" evidence="3">
    <location>
        <begin position="15"/>
        <end position="47"/>
    </location>
</feature>
<keyword evidence="2 3" id="KW-0040">ANK repeat</keyword>
<dbReference type="EMBL" id="QZKU01000127">
    <property type="protein sequence ID" value="RJP16574.1"/>
    <property type="molecule type" value="Genomic_DNA"/>
</dbReference>
<comment type="caution">
    <text evidence="4">The sequence shown here is derived from an EMBL/GenBank/DDBJ whole genome shotgun (WGS) entry which is preliminary data.</text>
</comment>
<reference evidence="4 5" key="1">
    <citation type="journal article" date="2017" name="ISME J.">
        <title>Energy and carbon metabolisms in a deep terrestrial subsurface fluid microbial community.</title>
        <authorList>
            <person name="Momper L."/>
            <person name="Jungbluth S.P."/>
            <person name="Lee M.D."/>
            <person name="Amend J.P."/>
        </authorList>
    </citation>
    <scope>NUCLEOTIDE SEQUENCE [LARGE SCALE GENOMIC DNA]</scope>
    <source>
        <strain evidence="4">SURF_5</strain>
    </source>
</reference>
<dbReference type="Pfam" id="PF13637">
    <property type="entry name" value="Ank_4"/>
    <property type="match status" value="1"/>
</dbReference>
<evidence type="ECO:0000256" key="2">
    <source>
        <dbReference type="ARBA" id="ARBA00023043"/>
    </source>
</evidence>
<protein>
    <submittedName>
        <fullName evidence="4">Ankyrin repeat domain-containing protein</fullName>
    </submittedName>
</protein>
<dbReference type="SUPFAM" id="SSF48403">
    <property type="entry name" value="Ankyrin repeat"/>
    <property type="match status" value="1"/>
</dbReference>
<dbReference type="PROSITE" id="PS50297">
    <property type="entry name" value="ANK_REP_REGION"/>
    <property type="match status" value="2"/>
</dbReference>
<dbReference type="Gene3D" id="1.25.40.20">
    <property type="entry name" value="Ankyrin repeat-containing domain"/>
    <property type="match status" value="1"/>
</dbReference>
<name>A0A3A4NLW0_ABYX5</name>
<dbReference type="PROSITE" id="PS50088">
    <property type="entry name" value="ANK_REPEAT"/>
    <property type="match status" value="2"/>
</dbReference>
<accession>A0A3A4NLW0</accession>
<keyword evidence="1" id="KW-0677">Repeat</keyword>
<evidence type="ECO:0000256" key="1">
    <source>
        <dbReference type="ARBA" id="ARBA00022737"/>
    </source>
</evidence>
<evidence type="ECO:0000313" key="4">
    <source>
        <dbReference type="EMBL" id="RJP16574.1"/>
    </source>
</evidence>
<gene>
    <name evidence="4" type="ORF">C4520_18240</name>
</gene>
<evidence type="ECO:0000313" key="5">
    <source>
        <dbReference type="Proteomes" id="UP000265882"/>
    </source>
</evidence>
<dbReference type="InterPro" id="IPR036770">
    <property type="entry name" value="Ankyrin_rpt-contain_sf"/>
</dbReference>
<dbReference type="PANTHER" id="PTHR24171">
    <property type="entry name" value="ANKYRIN REPEAT DOMAIN-CONTAINING PROTEIN 39-RELATED"/>
    <property type="match status" value="1"/>
</dbReference>